<gene>
    <name evidence="2" type="ORF">BINO364_LOCUS16333</name>
</gene>
<protein>
    <recommendedName>
        <fullName evidence="1">DUF4780 domain-containing protein</fullName>
    </recommendedName>
</protein>
<dbReference type="OrthoDB" id="6909788at2759"/>
<name>A0A8J9V541_9NEOP</name>
<keyword evidence="3" id="KW-1185">Reference proteome</keyword>
<dbReference type="InterPro" id="IPR031961">
    <property type="entry name" value="DUF4780"/>
</dbReference>
<sequence>MYQYIKATKQSSYEAVWGGSPYAVSRAGFIAMLNLHKNTLNKKGIKISCDFGISVSLDPYRLSCQTSICSEDNSQFFVDNLSSVTDFEMHQGMAVQHNLQSMISNQNRVNAIILKETTNIKANTRKRAIHDSTNIQEGPKKLCTNSICTTNLSNCASTRAYLNIAISTKSKRDLTEEEANFIKDELHKIIIATCTQPTSANIIYPAFNKNPCYSEGVLKLWCLDEKTLTWLKDVISKLHLPTEECNLTVIDQQDIPGKVKVALFLPDFNGEIDLLQRVLIAQNRWCDMTLWNLCSYERTTIEKPSGIFLTLNIPKDDVPKIMIRRRQIAFSIGSVSIRFVTDTGFSNEPTGAINRAGVSDWVIAPIDKNVTDHHVSNNSFPSLRDALQCIDEFMPIIPVIQNVWGESLEIC</sequence>
<feature type="domain" description="DUF4780" evidence="1">
    <location>
        <begin position="165"/>
        <end position="338"/>
    </location>
</feature>
<dbReference type="Proteomes" id="UP000838878">
    <property type="component" value="Chromosome 9"/>
</dbReference>
<evidence type="ECO:0000313" key="2">
    <source>
        <dbReference type="EMBL" id="CAH0731467.1"/>
    </source>
</evidence>
<dbReference type="Pfam" id="PF16012">
    <property type="entry name" value="DUF4780"/>
    <property type="match status" value="1"/>
</dbReference>
<proteinExistence type="predicted"/>
<dbReference type="AlphaFoldDB" id="A0A8J9V541"/>
<accession>A0A8J9V541</accession>
<reference evidence="2" key="1">
    <citation type="submission" date="2021-12" db="EMBL/GenBank/DDBJ databases">
        <authorList>
            <person name="Martin H S."/>
        </authorList>
    </citation>
    <scope>NUCLEOTIDE SEQUENCE</scope>
</reference>
<dbReference type="EMBL" id="OV170229">
    <property type="protein sequence ID" value="CAH0731467.1"/>
    <property type="molecule type" value="Genomic_DNA"/>
</dbReference>
<organism evidence="2 3">
    <name type="scientific">Brenthis ino</name>
    <name type="common">lesser marbled fritillary</name>
    <dbReference type="NCBI Taxonomy" id="405034"/>
    <lineage>
        <taxon>Eukaryota</taxon>
        <taxon>Metazoa</taxon>
        <taxon>Ecdysozoa</taxon>
        <taxon>Arthropoda</taxon>
        <taxon>Hexapoda</taxon>
        <taxon>Insecta</taxon>
        <taxon>Pterygota</taxon>
        <taxon>Neoptera</taxon>
        <taxon>Endopterygota</taxon>
        <taxon>Lepidoptera</taxon>
        <taxon>Glossata</taxon>
        <taxon>Ditrysia</taxon>
        <taxon>Papilionoidea</taxon>
        <taxon>Nymphalidae</taxon>
        <taxon>Heliconiinae</taxon>
        <taxon>Argynnini</taxon>
        <taxon>Brenthis</taxon>
    </lineage>
</organism>
<evidence type="ECO:0000313" key="3">
    <source>
        <dbReference type="Proteomes" id="UP000838878"/>
    </source>
</evidence>
<feature type="non-terminal residue" evidence="2">
    <location>
        <position position="411"/>
    </location>
</feature>
<evidence type="ECO:0000259" key="1">
    <source>
        <dbReference type="Pfam" id="PF16012"/>
    </source>
</evidence>